<dbReference type="VEuPathDB" id="FungiDB:F503_01677"/>
<feature type="transmembrane region" description="Helical" evidence="1">
    <location>
        <begin position="127"/>
        <end position="146"/>
    </location>
</feature>
<feature type="transmembrane region" description="Helical" evidence="1">
    <location>
        <begin position="101"/>
        <end position="121"/>
    </location>
</feature>
<dbReference type="EMBL" id="KE148183">
    <property type="protein sequence ID" value="EPE02239.1"/>
    <property type="molecule type" value="Genomic_DNA"/>
</dbReference>
<keyword evidence="1" id="KW-0812">Transmembrane</keyword>
<name>S3BLZ9_OPHP1</name>
<organism evidence="2 3">
    <name type="scientific">Ophiostoma piceae (strain UAMH 11346)</name>
    <name type="common">Sap stain fungus</name>
    <dbReference type="NCBI Taxonomy" id="1262450"/>
    <lineage>
        <taxon>Eukaryota</taxon>
        <taxon>Fungi</taxon>
        <taxon>Dikarya</taxon>
        <taxon>Ascomycota</taxon>
        <taxon>Pezizomycotina</taxon>
        <taxon>Sordariomycetes</taxon>
        <taxon>Sordariomycetidae</taxon>
        <taxon>Ophiostomatales</taxon>
        <taxon>Ophiostomataceae</taxon>
        <taxon>Ophiostoma</taxon>
    </lineage>
</organism>
<feature type="transmembrane region" description="Helical" evidence="1">
    <location>
        <begin position="188"/>
        <end position="208"/>
    </location>
</feature>
<protein>
    <submittedName>
        <fullName evidence="2">Atp synthase f0</fullName>
    </submittedName>
</protein>
<keyword evidence="1" id="KW-0472">Membrane</keyword>
<dbReference type="Pfam" id="PF08611">
    <property type="entry name" value="DUF1774"/>
    <property type="match status" value="1"/>
</dbReference>
<proteinExistence type="predicted"/>
<feature type="transmembrane region" description="Helical" evidence="1">
    <location>
        <begin position="61"/>
        <end position="80"/>
    </location>
</feature>
<reference evidence="2 3" key="1">
    <citation type="journal article" date="2013" name="BMC Genomics">
        <title>The genome and transcriptome of the pine saprophyte Ophiostoma piceae, and a comparison with the bark beetle-associated pine pathogen Grosmannia clavigera.</title>
        <authorList>
            <person name="Haridas S."/>
            <person name="Wang Y."/>
            <person name="Lim L."/>
            <person name="Massoumi Alamouti S."/>
            <person name="Jackman S."/>
            <person name="Docking R."/>
            <person name="Robertson G."/>
            <person name="Birol I."/>
            <person name="Bohlmann J."/>
            <person name="Breuil C."/>
        </authorList>
    </citation>
    <scope>NUCLEOTIDE SEQUENCE [LARGE SCALE GENOMIC DNA]</scope>
    <source>
        <strain evidence="2 3">UAMH 11346</strain>
    </source>
</reference>
<dbReference type="InterPro" id="IPR013920">
    <property type="entry name" value="DUF1774_fun"/>
</dbReference>
<keyword evidence="1" id="KW-1133">Transmembrane helix</keyword>
<gene>
    <name evidence="2" type="ORF">F503_01677</name>
</gene>
<dbReference type="OMA" id="IWSILVY"/>
<sequence length="288" mass="31902">MASLNPFARRDERSRSELATYRTLSLASYAAAVAVSIYYSVHSPHGRHAHRIAEQNRLHPTAFSLNMVIVYVYWAALFFSQSSYLGNLFAAAPQSERVRSATAVGSHFIVNNVLHTFFVLLFTTGHFFWAEVVLVINFLNLSSLYFRHPLVSHPRALVHTPAVAGPLAWTFVAIYWNGAIMVPHAHSLAMRVLANVFVWAILAYGLFFVTIYADYSMGFALSVLAAALGTGQFLRQVIALQWIFAFVVMGVLFVATLAIALPSWAGREPPSLLVISQDSERAPLLADN</sequence>
<feature type="transmembrane region" description="Helical" evidence="1">
    <location>
        <begin position="158"/>
        <end position="176"/>
    </location>
</feature>
<dbReference type="Proteomes" id="UP000016923">
    <property type="component" value="Unassembled WGS sequence"/>
</dbReference>
<feature type="transmembrane region" description="Helical" evidence="1">
    <location>
        <begin position="240"/>
        <end position="261"/>
    </location>
</feature>
<feature type="transmembrane region" description="Helical" evidence="1">
    <location>
        <begin position="21"/>
        <end position="41"/>
    </location>
</feature>
<evidence type="ECO:0000256" key="1">
    <source>
        <dbReference type="SAM" id="Phobius"/>
    </source>
</evidence>
<evidence type="ECO:0000313" key="3">
    <source>
        <dbReference type="Proteomes" id="UP000016923"/>
    </source>
</evidence>
<dbReference type="eggNOG" id="ENOG502REZ6">
    <property type="taxonomic scope" value="Eukaryota"/>
</dbReference>
<keyword evidence="3" id="KW-1185">Reference proteome</keyword>
<dbReference type="PANTHER" id="PTHR37992">
    <property type="entry name" value="EXPRESSED PROTEIN"/>
    <property type="match status" value="1"/>
</dbReference>
<evidence type="ECO:0000313" key="2">
    <source>
        <dbReference type="EMBL" id="EPE02239.1"/>
    </source>
</evidence>
<accession>S3BLZ9</accession>
<feature type="transmembrane region" description="Helical" evidence="1">
    <location>
        <begin position="215"/>
        <end position="234"/>
    </location>
</feature>
<dbReference type="OrthoDB" id="3342455at2759"/>
<dbReference type="PANTHER" id="PTHR37992:SF1">
    <property type="entry name" value="DUF1774-DOMAIN-CONTAINING PROTEIN"/>
    <property type="match status" value="1"/>
</dbReference>
<dbReference type="HOGENOM" id="CLU_061220_0_0_1"/>
<dbReference type="AlphaFoldDB" id="S3BLZ9"/>